<dbReference type="Proteomes" id="UP000480246">
    <property type="component" value="Unassembled WGS sequence"/>
</dbReference>
<dbReference type="InterPro" id="IPR052042">
    <property type="entry name" value="Tail_sheath_structural"/>
</dbReference>
<dbReference type="EMBL" id="WEID01000099">
    <property type="protein sequence ID" value="KAB8126907.1"/>
    <property type="molecule type" value="Genomic_DNA"/>
</dbReference>
<gene>
    <name evidence="1" type="ORF">F9U64_18985</name>
</gene>
<organism evidence="1 2">
    <name type="scientific">Gracilibacillus oryzae</name>
    <dbReference type="NCBI Taxonomy" id="1672701"/>
    <lineage>
        <taxon>Bacteria</taxon>
        <taxon>Bacillati</taxon>
        <taxon>Bacillota</taxon>
        <taxon>Bacilli</taxon>
        <taxon>Bacillales</taxon>
        <taxon>Bacillaceae</taxon>
        <taxon>Gracilibacillus</taxon>
    </lineage>
</organism>
<evidence type="ECO:0000313" key="2">
    <source>
        <dbReference type="Proteomes" id="UP000480246"/>
    </source>
</evidence>
<proteinExistence type="predicted"/>
<comment type="caution">
    <text evidence="1">The sequence shown here is derived from an EMBL/GenBank/DDBJ whole genome shotgun (WGS) entry which is preliminary data.</text>
</comment>
<protein>
    <submittedName>
        <fullName evidence="1">Phage tail sheath family protein</fullName>
    </submittedName>
</protein>
<dbReference type="PANTHER" id="PTHR35861:SF2">
    <property type="entry name" value="FELS-2 PROPHAGE PROTEIN"/>
    <property type="match status" value="1"/>
</dbReference>
<dbReference type="AlphaFoldDB" id="A0A7C8KX02"/>
<dbReference type="OrthoDB" id="9767864at2"/>
<sequence length="485" mass="53223">MAYKHGVHTSEVPTSIISPVEATAGLQVVVGTAPINLAQTTEYVNQPLLAYSYNEAVQALGYSEDWENYTLCEAMDAAFSLFGVAPVVLVNVLDPEKHSTIVEPSEKEILSQKVTIEEEGALLDTLTVKLTAASESNLVKDTDYLTSFDDNGHTIITVIDGGGIPSEQRTLVIGYTKLDPGKVDYSDIIGGVDVNTGDSTGLELINTVFPKFGLVPGTIIAPKYSKDPMVEAVMKAKAETINTYFKATAIVDVDTTAANTYSKVSEWKNQNNYTDPLEFVCWPKVGLGEKQYYLSTQLASLINLTDSQYDDTPYKSPSTESLQMNKAILEDGKEVNLGPDQAAYLNGQGIVTALNFIGGWKAWGNRTGAYPSITDVKDSFIPVRRMHNWIQNTIILTTWQNVDDPTNRRLIDTVADSLTIWLNGLTATGALLGGRVEFRKEENPQTDLLDGIVKFHVFVASPTPGRSLEFIVEFDANYYNRLFPQ</sequence>
<accession>A0A7C8KX02</accession>
<dbReference type="PANTHER" id="PTHR35861">
    <property type="match status" value="1"/>
</dbReference>
<dbReference type="RefSeq" id="WP_153406455.1">
    <property type="nucleotide sequence ID" value="NZ_ML762446.1"/>
</dbReference>
<evidence type="ECO:0000313" key="1">
    <source>
        <dbReference type="EMBL" id="KAB8126907.1"/>
    </source>
</evidence>
<keyword evidence="2" id="KW-1185">Reference proteome</keyword>
<name>A0A7C8KX02_9BACI</name>
<reference evidence="1 2" key="1">
    <citation type="submission" date="2019-10" db="EMBL/GenBank/DDBJ databases">
        <title>Gracilibacillus sp. nov. isolated from rice seeds.</title>
        <authorList>
            <person name="He S."/>
        </authorList>
    </citation>
    <scope>NUCLEOTIDE SEQUENCE [LARGE SCALE GENOMIC DNA]</scope>
    <source>
        <strain evidence="1 2">TD8</strain>
    </source>
</reference>